<evidence type="ECO:0000256" key="8">
    <source>
        <dbReference type="ARBA" id="ARBA00023180"/>
    </source>
</evidence>
<dbReference type="GO" id="GO:0030544">
    <property type="term" value="F:Hsp70 protein binding"/>
    <property type="evidence" value="ECO:0007669"/>
    <property type="project" value="TreeGrafter"/>
</dbReference>
<dbReference type="SMART" id="SM00727">
    <property type="entry name" value="STI1"/>
    <property type="match status" value="1"/>
</dbReference>
<evidence type="ECO:0000256" key="4">
    <source>
        <dbReference type="ARBA" id="ARBA00022737"/>
    </source>
</evidence>
<feature type="region of interest" description="Disordered" evidence="12">
    <location>
        <begin position="532"/>
        <end position="571"/>
    </location>
</feature>
<dbReference type="PROSITE" id="PS50005">
    <property type="entry name" value="TPR"/>
    <property type="match status" value="1"/>
</dbReference>
<dbReference type="GO" id="GO:0016020">
    <property type="term" value="C:membrane"/>
    <property type="evidence" value="ECO:0007669"/>
    <property type="project" value="UniProtKB-SubCell"/>
</dbReference>
<dbReference type="Pfam" id="PF04193">
    <property type="entry name" value="PQ-loop"/>
    <property type="match status" value="2"/>
</dbReference>
<dbReference type="EMBL" id="OV651828">
    <property type="protein sequence ID" value="CAH1104203.1"/>
    <property type="molecule type" value="Genomic_DNA"/>
</dbReference>
<dbReference type="InterPro" id="IPR011990">
    <property type="entry name" value="TPR-like_helical_dom_sf"/>
</dbReference>
<evidence type="ECO:0000256" key="14">
    <source>
        <dbReference type="SAM" id="SignalP"/>
    </source>
</evidence>
<feature type="repeat" description="TPR" evidence="11">
    <location>
        <begin position="406"/>
        <end position="439"/>
    </location>
</feature>
<comment type="catalytic activity">
    <reaction evidence="10">
        <text>L-cystine(out) + H(+)(out) = L-cystine(in) + H(+)(in)</text>
        <dbReference type="Rhea" id="RHEA:66172"/>
        <dbReference type="ChEBI" id="CHEBI:15378"/>
        <dbReference type="ChEBI" id="CHEBI:35491"/>
    </reaction>
    <physiologicalReaction direction="left-to-right" evidence="10">
        <dbReference type="Rhea" id="RHEA:66173"/>
    </physiologicalReaction>
</comment>
<dbReference type="Gene3D" id="1.25.40.10">
    <property type="entry name" value="Tetratricopeptide repeat domain"/>
    <property type="match status" value="1"/>
</dbReference>
<dbReference type="AlphaFoldDB" id="A0A9P0CQ41"/>
<evidence type="ECO:0000313" key="16">
    <source>
        <dbReference type="EMBL" id="CAH1104203.1"/>
    </source>
</evidence>
<dbReference type="OrthoDB" id="533763at2759"/>
<dbReference type="InterPro" id="IPR005282">
    <property type="entry name" value="LC_transporter"/>
</dbReference>
<dbReference type="PANTHER" id="PTHR45883">
    <property type="entry name" value="HSC70-INTERACTING PROTEIN"/>
    <property type="match status" value="1"/>
</dbReference>
<evidence type="ECO:0000256" key="11">
    <source>
        <dbReference type="PROSITE-ProRule" id="PRU00339"/>
    </source>
</evidence>
<feature type="chain" id="PRO_5040383122" description="STI1 domain-containing protein" evidence="14">
    <location>
        <begin position="24"/>
        <end position="675"/>
    </location>
</feature>
<evidence type="ECO:0000256" key="6">
    <source>
        <dbReference type="ARBA" id="ARBA00022989"/>
    </source>
</evidence>
<dbReference type="NCBIfam" id="TIGR00951">
    <property type="entry name" value="2A43"/>
    <property type="match status" value="1"/>
</dbReference>
<protein>
    <recommendedName>
        <fullName evidence="15">STI1 domain-containing protein</fullName>
    </recommendedName>
</protein>
<keyword evidence="14" id="KW-0732">Signal</keyword>
<dbReference type="Pfam" id="PF13414">
    <property type="entry name" value="TPR_11"/>
    <property type="match status" value="1"/>
</dbReference>
<keyword evidence="4" id="KW-0677">Repeat</keyword>
<feature type="domain" description="STI1" evidence="15">
    <location>
        <begin position="581"/>
        <end position="620"/>
    </location>
</feature>
<dbReference type="FunFam" id="1.25.40.10:FF:000112">
    <property type="entry name" value="FAM10 family protein"/>
    <property type="match status" value="1"/>
</dbReference>
<dbReference type="SUPFAM" id="SSF48452">
    <property type="entry name" value="TPR-like"/>
    <property type="match status" value="1"/>
</dbReference>
<feature type="transmembrane region" description="Helical" evidence="13">
    <location>
        <begin position="299"/>
        <end position="322"/>
    </location>
</feature>
<evidence type="ECO:0000256" key="5">
    <source>
        <dbReference type="ARBA" id="ARBA00022803"/>
    </source>
</evidence>
<name>A0A9P0CQ41_9CUCU</name>
<organism evidence="16 17">
    <name type="scientific">Psylliodes chrysocephalus</name>
    <dbReference type="NCBI Taxonomy" id="3402493"/>
    <lineage>
        <taxon>Eukaryota</taxon>
        <taxon>Metazoa</taxon>
        <taxon>Ecdysozoa</taxon>
        <taxon>Arthropoda</taxon>
        <taxon>Hexapoda</taxon>
        <taxon>Insecta</taxon>
        <taxon>Pterygota</taxon>
        <taxon>Neoptera</taxon>
        <taxon>Endopterygota</taxon>
        <taxon>Coleoptera</taxon>
        <taxon>Polyphaga</taxon>
        <taxon>Cucujiformia</taxon>
        <taxon>Chrysomeloidea</taxon>
        <taxon>Chrysomelidae</taxon>
        <taxon>Galerucinae</taxon>
        <taxon>Alticini</taxon>
        <taxon>Psylliodes</taxon>
    </lineage>
</organism>
<reference evidence="16" key="1">
    <citation type="submission" date="2022-01" db="EMBL/GenBank/DDBJ databases">
        <authorList>
            <person name="King R."/>
        </authorList>
    </citation>
    <scope>NUCLEOTIDE SEQUENCE</scope>
</reference>
<evidence type="ECO:0000256" key="13">
    <source>
        <dbReference type="SAM" id="Phobius"/>
    </source>
</evidence>
<keyword evidence="17" id="KW-1185">Reference proteome</keyword>
<dbReference type="InterPro" id="IPR041243">
    <property type="entry name" value="STI1/HOP_DP"/>
</dbReference>
<dbReference type="Gene3D" id="1.10.260.100">
    <property type="match status" value="1"/>
</dbReference>
<dbReference type="FunFam" id="1.20.1280.290:FF:000023">
    <property type="entry name" value="Cystinosin homolog"/>
    <property type="match status" value="1"/>
</dbReference>
<evidence type="ECO:0000256" key="2">
    <source>
        <dbReference type="ARBA" id="ARBA00006855"/>
    </source>
</evidence>
<feature type="transmembrane region" description="Helical" evidence="13">
    <location>
        <begin position="243"/>
        <end position="263"/>
    </location>
</feature>
<sequence length="675" mass="76120">MTIFSAQIFILVPILFLCQPSLCDISISTHDLRIKLHETHTFTLHFKTPLEKNDTIKLIVQHKDILKLNNSNFIEIDLNNVSDNDVIPIEIKAIGAGLSDVFANSTTNRTDVSQLFLRATVFKNDSLDTFSAVIGWIYFVAWSISFYPQIYINWKRRSVVGLNFDFILLNLVGFTLYSLFNLGLYFITEIKDEYFQRYPRGLNPVQVNDIVFAVHATIATLLTIIQCFIYERDEQRVSTTARVILGIFGVFIFISVILSLTSVINWLDFLYYCSYVKLTITLIKYMPQAYMNYKRKSTIGWSIGNIFLDFTGGLLSMFQMIVNSYNYDFIESLGGVIPKEQKMPSGGIKVEPEEVHDVPVEEAVDSDPESVLEFDMSGCVEPDKLDDNQKMGDPSKEVTEELSDQADEKRVEAMSQLSEGNIEKAIELFTEAIEINPNSALLFAKRGQAYLKLTKPNACIRDCTKALELNCDSAPAYKFRGRAYRLLGEWELAAKDLRQACNIDFDEQTDEWLKEVTPNAKRIEEHLLKKERKQKDKEEKERVDRIRKVREAHSKAATKEEGDHQATPEGDANSFYKLLQDPEIMTAFQDPEVAAAFQDISMNPANFIKYQSNPKIMNLVTKLSSKFAGSGMNIPGFSGAGAGFPGFPGFGGAGMGANTQADAPKPPPADEDNLD</sequence>
<proteinExistence type="inferred from homology"/>
<keyword evidence="6 13" id="KW-1133">Transmembrane helix</keyword>
<dbReference type="InterPro" id="IPR006603">
    <property type="entry name" value="PQ-loop_rpt"/>
</dbReference>
<evidence type="ECO:0000256" key="12">
    <source>
        <dbReference type="SAM" id="MobiDB-lite"/>
    </source>
</evidence>
<keyword evidence="7 13" id="KW-0472">Membrane</keyword>
<feature type="compositionally biased region" description="Basic and acidic residues" evidence="12">
    <location>
        <begin position="532"/>
        <end position="566"/>
    </location>
</feature>
<accession>A0A9P0CQ41</accession>
<comment type="function">
    <text evidence="9">One HIP oligomer binds the ATPase domains of at least two HSC70 molecules dependent on activation of the HSC70 ATPase by HSP40. Stabilizes the ADP state of HSC70 that has a high affinity for substrate protein. Through its own chaperone activity, it may contribute to the interaction of HSC70 with various target proteins.</text>
</comment>
<keyword evidence="3 13" id="KW-0812">Transmembrane</keyword>
<comment type="similarity">
    <text evidence="2">Belongs to the cystinosin family.</text>
</comment>
<keyword evidence="8" id="KW-0325">Glycoprotein</keyword>
<dbReference type="SMART" id="SM00028">
    <property type="entry name" value="TPR"/>
    <property type="match status" value="3"/>
</dbReference>
<keyword evidence="5 11" id="KW-0802">TPR repeat</keyword>
<evidence type="ECO:0000256" key="7">
    <source>
        <dbReference type="ARBA" id="ARBA00023136"/>
    </source>
</evidence>
<feature type="transmembrane region" description="Helical" evidence="13">
    <location>
        <begin position="269"/>
        <end position="287"/>
    </location>
</feature>
<dbReference type="Pfam" id="PF17830">
    <property type="entry name" value="STI1-HOP_DP"/>
    <property type="match status" value="1"/>
</dbReference>
<dbReference type="InterPro" id="IPR006636">
    <property type="entry name" value="STI1_HS-bd"/>
</dbReference>
<evidence type="ECO:0000256" key="9">
    <source>
        <dbReference type="ARBA" id="ARBA00037033"/>
    </source>
</evidence>
<evidence type="ECO:0000256" key="1">
    <source>
        <dbReference type="ARBA" id="ARBA00004141"/>
    </source>
</evidence>
<comment type="subcellular location">
    <subcellularLocation>
        <location evidence="1">Membrane</location>
        <topology evidence="1">Multi-pass membrane protein</topology>
    </subcellularLocation>
</comment>
<dbReference type="PANTHER" id="PTHR45883:SF2">
    <property type="entry name" value="HSC70-INTERACTING PROTEIN"/>
    <property type="match status" value="1"/>
</dbReference>
<evidence type="ECO:0000259" key="15">
    <source>
        <dbReference type="SMART" id="SM00727"/>
    </source>
</evidence>
<feature type="signal peptide" evidence="14">
    <location>
        <begin position="1"/>
        <end position="23"/>
    </location>
</feature>
<evidence type="ECO:0000313" key="17">
    <source>
        <dbReference type="Proteomes" id="UP001153636"/>
    </source>
</evidence>
<feature type="transmembrane region" description="Helical" evidence="13">
    <location>
        <begin position="133"/>
        <end position="154"/>
    </location>
</feature>
<gene>
    <name evidence="16" type="ORF">PSYICH_LOCUS5181</name>
</gene>
<dbReference type="SMART" id="SM00679">
    <property type="entry name" value="CTNS"/>
    <property type="match status" value="2"/>
</dbReference>
<evidence type="ECO:0000256" key="3">
    <source>
        <dbReference type="ARBA" id="ARBA00022692"/>
    </source>
</evidence>
<dbReference type="Gene3D" id="1.20.1280.290">
    <property type="match status" value="1"/>
</dbReference>
<evidence type="ECO:0000256" key="10">
    <source>
        <dbReference type="ARBA" id="ARBA00048473"/>
    </source>
</evidence>
<feature type="transmembrane region" description="Helical" evidence="13">
    <location>
        <begin position="166"/>
        <end position="187"/>
    </location>
</feature>
<feature type="region of interest" description="Disordered" evidence="12">
    <location>
        <begin position="653"/>
        <end position="675"/>
    </location>
</feature>
<feature type="compositionally biased region" description="Basic and acidic residues" evidence="12">
    <location>
        <begin position="383"/>
        <end position="399"/>
    </location>
</feature>
<dbReference type="InterPro" id="IPR019734">
    <property type="entry name" value="TPR_rpt"/>
</dbReference>
<feature type="region of interest" description="Disordered" evidence="12">
    <location>
        <begin position="383"/>
        <end position="402"/>
    </location>
</feature>
<feature type="transmembrane region" description="Helical" evidence="13">
    <location>
        <begin position="210"/>
        <end position="231"/>
    </location>
</feature>
<dbReference type="Proteomes" id="UP001153636">
    <property type="component" value="Chromosome 16"/>
</dbReference>